<dbReference type="OrthoDB" id="26525at2759"/>
<keyword evidence="5" id="KW-1185">Reference proteome</keyword>
<evidence type="ECO:0000259" key="3">
    <source>
        <dbReference type="PROSITE" id="PS50222"/>
    </source>
</evidence>
<dbReference type="GO" id="GO:0005509">
    <property type="term" value="F:calcium ion binding"/>
    <property type="evidence" value="ECO:0007669"/>
    <property type="project" value="InterPro"/>
</dbReference>
<dbReference type="InterPro" id="IPR011992">
    <property type="entry name" value="EF-hand-dom_pair"/>
</dbReference>
<dbReference type="PROSITE" id="PS50222">
    <property type="entry name" value="EF_HAND_2"/>
    <property type="match status" value="2"/>
</dbReference>
<dbReference type="InterPro" id="IPR002048">
    <property type="entry name" value="EF_hand_dom"/>
</dbReference>
<gene>
    <name evidence="4" type="ORF">J5N97_009765</name>
</gene>
<dbReference type="Gene3D" id="1.10.238.10">
    <property type="entry name" value="EF-hand"/>
    <property type="match status" value="1"/>
</dbReference>
<protein>
    <recommendedName>
        <fullName evidence="3">EF-hand domain-containing protein</fullName>
    </recommendedName>
</protein>
<reference evidence="4" key="2">
    <citation type="journal article" date="2022" name="Hortic Res">
        <title>The genome of Dioscorea zingiberensis sheds light on the biosynthesis, origin and evolution of the medicinally important diosgenin saponins.</title>
        <authorList>
            <person name="Li Y."/>
            <person name="Tan C."/>
            <person name="Li Z."/>
            <person name="Guo J."/>
            <person name="Li S."/>
            <person name="Chen X."/>
            <person name="Wang C."/>
            <person name="Dai X."/>
            <person name="Yang H."/>
            <person name="Song W."/>
            <person name="Hou L."/>
            <person name="Xu J."/>
            <person name="Tong Z."/>
            <person name="Xu A."/>
            <person name="Yuan X."/>
            <person name="Wang W."/>
            <person name="Yang Q."/>
            <person name="Chen L."/>
            <person name="Sun Z."/>
            <person name="Wang K."/>
            <person name="Pan B."/>
            <person name="Chen J."/>
            <person name="Bao Y."/>
            <person name="Liu F."/>
            <person name="Qi X."/>
            <person name="Gang D.R."/>
            <person name="Wen J."/>
            <person name="Li J."/>
        </authorList>
    </citation>
    <scope>NUCLEOTIDE SEQUENCE</scope>
    <source>
        <strain evidence="4">Dzin_1.0</strain>
    </source>
</reference>
<keyword evidence="1" id="KW-0677">Repeat</keyword>
<proteinExistence type="predicted"/>
<dbReference type="AlphaFoldDB" id="A0A9D5HLT1"/>
<dbReference type="Proteomes" id="UP001085076">
    <property type="component" value="Miscellaneous, Linkage group lg02"/>
</dbReference>
<dbReference type="InterPro" id="IPR018247">
    <property type="entry name" value="EF_Hand_1_Ca_BS"/>
</dbReference>
<evidence type="ECO:0000313" key="4">
    <source>
        <dbReference type="EMBL" id="KAJ0981510.1"/>
    </source>
</evidence>
<dbReference type="InterPro" id="IPR050145">
    <property type="entry name" value="Centrin_CML-like"/>
</dbReference>
<accession>A0A9D5HLT1</accession>
<comment type="caution">
    <text evidence="4">The sequence shown here is derived from an EMBL/GenBank/DDBJ whole genome shotgun (WGS) entry which is preliminary data.</text>
</comment>
<dbReference type="PROSITE" id="PS00018">
    <property type="entry name" value="EF_HAND_1"/>
    <property type="match status" value="2"/>
</dbReference>
<organism evidence="4 5">
    <name type="scientific">Dioscorea zingiberensis</name>
    <dbReference type="NCBI Taxonomy" id="325984"/>
    <lineage>
        <taxon>Eukaryota</taxon>
        <taxon>Viridiplantae</taxon>
        <taxon>Streptophyta</taxon>
        <taxon>Embryophyta</taxon>
        <taxon>Tracheophyta</taxon>
        <taxon>Spermatophyta</taxon>
        <taxon>Magnoliopsida</taxon>
        <taxon>Liliopsida</taxon>
        <taxon>Dioscoreales</taxon>
        <taxon>Dioscoreaceae</taxon>
        <taxon>Dioscorea</taxon>
    </lineage>
</organism>
<feature type="domain" description="EF-hand" evidence="3">
    <location>
        <begin position="51"/>
        <end position="82"/>
    </location>
</feature>
<evidence type="ECO:0000313" key="5">
    <source>
        <dbReference type="Proteomes" id="UP001085076"/>
    </source>
</evidence>
<dbReference type="SMART" id="SM00054">
    <property type="entry name" value="EFh"/>
    <property type="match status" value="2"/>
</dbReference>
<dbReference type="CDD" id="cd00051">
    <property type="entry name" value="EFh"/>
    <property type="match status" value="1"/>
</dbReference>
<evidence type="ECO:0000256" key="2">
    <source>
        <dbReference type="ARBA" id="ARBA00022837"/>
    </source>
</evidence>
<dbReference type="Pfam" id="PF13202">
    <property type="entry name" value="EF-hand_5"/>
    <property type="match status" value="2"/>
</dbReference>
<evidence type="ECO:0000256" key="1">
    <source>
        <dbReference type="ARBA" id="ARBA00022737"/>
    </source>
</evidence>
<keyword evidence="2" id="KW-0106">Calcium</keyword>
<name>A0A9D5HLT1_9LILI</name>
<feature type="domain" description="EF-hand" evidence="3">
    <location>
        <begin position="11"/>
        <end position="46"/>
    </location>
</feature>
<reference evidence="4" key="1">
    <citation type="submission" date="2021-03" db="EMBL/GenBank/DDBJ databases">
        <authorList>
            <person name="Li Z."/>
            <person name="Yang C."/>
        </authorList>
    </citation>
    <scope>NUCLEOTIDE SEQUENCE</scope>
    <source>
        <strain evidence="4">Dzin_1.0</strain>
        <tissue evidence="4">Leaf</tissue>
    </source>
</reference>
<dbReference type="PANTHER" id="PTHR23050">
    <property type="entry name" value="CALCIUM BINDING PROTEIN"/>
    <property type="match status" value="1"/>
</dbReference>
<dbReference type="EMBL" id="JAGGNH010000002">
    <property type="protein sequence ID" value="KAJ0981510.1"/>
    <property type="molecule type" value="Genomic_DNA"/>
</dbReference>
<sequence>MRCVVLPQHEMSIGEFKTWLKQFDMNHDGKISQEELRHALKSLHEWFAWWKAKQGVKDSDVNRNGFIDKEEISKLVIYAEQHLNMKIFQYY</sequence>
<dbReference type="SUPFAM" id="SSF47473">
    <property type="entry name" value="EF-hand"/>
    <property type="match status" value="1"/>
</dbReference>